<dbReference type="InterPro" id="IPR051011">
    <property type="entry name" value="Metal_resp_trans_reg"/>
</dbReference>
<keyword evidence="6" id="KW-1185">Reference proteome</keyword>
<dbReference type="PANTHER" id="PTHR43132">
    <property type="entry name" value="ARSENICAL RESISTANCE OPERON REPRESSOR ARSR-RELATED"/>
    <property type="match status" value="1"/>
</dbReference>
<keyword evidence="1" id="KW-0805">Transcription regulation</keyword>
<dbReference type="SUPFAM" id="SSF46785">
    <property type="entry name" value="Winged helix' DNA-binding domain"/>
    <property type="match status" value="1"/>
</dbReference>
<keyword evidence="2" id="KW-0238">DNA-binding</keyword>
<protein>
    <submittedName>
        <fullName evidence="5">Helix-turn-helix transcriptional regulator</fullName>
    </submittedName>
</protein>
<dbReference type="PANTHER" id="PTHR43132:SF2">
    <property type="entry name" value="ARSENICAL RESISTANCE OPERON REPRESSOR ARSR-RELATED"/>
    <property type="match status" value="1"/>
</dbReference>
<evidence type="ECO:0000259" key="4">
    <source>
        <dbReference type="PROSITE" id="PS50987"/>
    </source>
</evidence>
<dbReference type="CDD" id="cd00090">
    <property type="entry name" value="HTH_ARSR"/>
    <property type="match status" value="1"/>
</dbReference>
<evidence type="ECO:0000256" key="3">
    <source>
        <dbReference type="ARBA" id="ARBA00023163"/>
    </source>
</evidence>
<dbReference type="InterPro" id="IPR011991">
    <property type="entry name" value="ArsR-like_HTH"/>
</dbReference>
<dbReference type="PRINTS" id="PR00778">
    <property type="entry name" value="HTHARSR"/>
</dbReference>
<dbReference type="RefSeq" id="WP_185623448.1">
    <property type="nucleotide sequence ID" value="NZ_JABGBW010000001.1"/>
</dbReference>
<evidence type="ECO:0000313" key="5">
    <source>
        <dbReference type="EMBL" id="MBC2575420.1"/>
    </source>
</evidence>
<dbReference type="EMBL" id="JABGBW010000001">
    <property type="protein sequence ID" value="MBC2575420.1"/>
    <property type="molecule type" value="Genomic_DNA"/>
</dbReference>
<evidence type="ECO:0000256" key="1">
    <source>
        <dbReference type="ARBA" id="ARBA00023015"/>
    </source>
</evidence>
<feature type="domain" description="HTH arsR-type" evidence="4">
    <location>
        <begin position="5"/>
        <end position="94"/>
    </location>
</feature>
<sequence>MEISNTMEEFEEHAEILKAIAHPIRLCIVKGLIENGSCNVSKMHSCLETPQSTISQHLAKLKSAGIIKGERSGTEISYYVDNEKVKKVIESLFD</sequence>
<dbReference type="InterPro" id="IPR036388">
    <property type="entry name" value="WH-like_DNA-bd_sf"/>
</dbReference>
<dbReference type="Gene3D" id="1.10.10.10">
    <property type="entry name" value="Winged helix-like DNA-binding domain superfamily/Winged helix DNA-binding domain"/>
    <property type="match status" value="1"/>
</dbReference>
<dbReference type="NCBIfam" id="NF033788">
    <property type="entry name" value="HTH_metalloreg"/>
    <property type="match status" value="1"/>
</dbReference>
<dbReference type="SMART" id="SM00418">
    <property type="entry name" value="HTH_ARSR"/>
    <property type="match status" value="1"/>
</dbReference>
<gene>
    <name evidence="5" type="ORF">HLB29_01815</name>
</gene>
<comment type="caution">
    <text evidence="5">The sequence shown here is derived from an EMBL/GenBank/DDBJ whole genome shotgun (WGS) entry which is preliminary data.</text>
</comment>
<dbReference type="Pfam" id="PF01022">
    <property type="entry name" value="HTH_5"/>
    <property type="match status" value="1"/>
</dbReference>
<dbReference type="Proteomes" id="UP000713904">
    <property type="component" value="Unassembled WGS sequence"/>
</dbReference>
<proteinExistence type="predicted"/>
<dbReference type="InterPro" id="IPR036390">
    <property type="entry name" value="WH_DNA-bd_sf"/>
</dbReference>
<dbReference type="PROSITE" id="PS50987">
    <property type="entry name" value="HTH_ARSR_2"/>
    <property type="match status" value="1"/>
</dbReference>
<evidence type="ECO:0000256" key="2">
    <source>
        <dbReference type="ARBA" id="ARBA00023125"/>
    </source>
</evidence>
<reference evidence="5 6" key="1">
    <citation type="submission" date="2020-05" db="EMBL/GenBank/DDBJ databases">
        <title>Draft genome of xy-202 and genomic insight in genome of the genus Peptostreptococcus.</title>
        <authorList>
            <person name="Zhang Z."/>
        </authorList>
    </citation>
    <scope>NUCLEOTIDE SEQUENCE [LARGE SCALE GENOMIC DNA]</scope>
    <source>
        <strain evidence="5 6">DSM 27025</strain>
    </source>
</reference>
<evidence type="ECO:0000313" key="6">
    <source>
        <dbReference type="Proteomes" id="UP000713904"/>
    </source>
</evidence>
<organism evidence="5 6">
    <name type="scientific">Peptostreptococcus canis</name>
    <dbReference type="NCBI Taxonomy" id="1159213"/>
    <lineage>
        <taxon>Bacteria</taxon>
        <taxon>Bacillati</taxon>
        <taxon>Bacillota</taxon>
        <taxon>Clostridia</taxon>
        <taxon>Peptostreptococcales</taxon>
        <taxon>Peptostreptococcaceae</taxon>
        <taxon>Peptostreptococcus</taxon>
    </lineage>
</organism>
<dbReference type="InterPro" id="IPR001845">
    <property type="entry name" value="HTH_ArsR_DNA-bd_dom"/>
</dbReference>
<accession>A0ABR6TJ41</accession>
<name>A0ABR6TJ41_9FIRM</name>
<keyword evidence="3" id="KW-0804">Transcription</keyword>